<feature type="domain" description="Major facilitator superfamily (MFS) profile" evidence="7">
    <location>
        <begin position="150"/>
        <end position="408"/>
    </location>
</feature>
<accession>A0A930UZD8</accession>
<evidence type="ECO:0000259" key="7">
    <source>
        <dbReference type="PROSITE" id="PS50850"/>
    </source>
</evidence>
<dbReference type="GO" id="GO:0005886">
    <property type="term" value="C:plasma membrane"/>
    <property type="evidence" value="ECO:0007669"/>
    <property type="project" value="UniProtKB-SubCell"/>
</dbReference>
<dbReference type="SUPFAM" id="SSF103473">
    <property type="entry name" value="MFS general substrate transporter"/>
    <property type="match status" value="1"/>
</dbReference>
<gene>
    <name evidence="8" type="ORF">ISG29_18595</name>
</gene>
<name>A0A930UZD8_9ACTN</name>
<evidence type="ECO:0000256" key="3">
    <source>
        <dbReference type="ARBA" id="ARBA00022692"/>
    </source>
</evidence>
<feature type="transmembrane region" description="Helical" evidence="6">
    <location>
        <begin position="46"/>
        <end position="66"/>
    </location>
</feature>
<keyword evidence="3 6" id="KW-0812">Transmembrane</keyword>
<organism evidence="8 9">
    <name type="scientific">Nocardioides acrostichi</name>
    <dbReference type="NCBI Taxonomy" id="2784339"/>
    <lineage>
        <taxon>Bacteria</taxon>
        <taxon>Bacillati</taxon>
        <taxon>Actinomycetota</taxon>
        <taxon>Actinomycetes</taxon>
        <taxon>Propionibacteriales</taxon>
        <taxon>Nocardioidaceae</taxon>
        <taxon>Nocardioides</taxon>
    </lineage>
</organism>
<feature type="transmembrane region" description="Helical" evidence="6">
    <location>
        <begin position="21"/>
        <end position="40"/>
    </location>
</feature>
<dbReference type="AlphaFoldDB" id="A0A930UZD8"/>
<feature type="transmembrane region" description="Helical" evidence="6">
    <location>
        <begin position="78"/>
        <end position="95"/>
    </location>
</feature>
<comment type="subcellular location">
    <subcellularLocation>
        <location evidence="1">Cell membrane</location>
        <topology evidence="1">Multi-pass membrane protein</topology>
    </subcellularLocation>
</comment>
<dbReference type="Gene3D" id="1.20.1250.20">
    <property type="entry name" value="MFS general substrate transporter like domains"/>
    <property type="match status" value="2"/>
</dbReference>
<dbReference type="PROSITE" id="PS50850">
    <property type="entry name" value="MFS"/>
    <property type="match status" value="1"/>
</dbReference>
<feature type="transmembrane region" description="Helical" evidence="6">
    <location>
        <begin position="248"/>
        <end position="267"/>
    </location>
</feature>
<feature type="transmembrane region" description="Helical" evidence="6">
    <location>
        <begin position="364"/>
        <end position="386"/>
    </location>
</feature>
<evidence type="ECO:0000256" key="1">
    <source>
        <dbReference type="ARBA" id="ARBA00004651"/>
    </source>
</evidence>
<proteinExistence type="predicted"/>
<evidence type="ECO:0000256" key="5">
    <source>
        <dbReference type="ARBA" id="ARBA00023136"/>
    </source>
</evidence>
<keyword evidence="9" id="KW-1185">Reference proteome</keyword>
<feature type="transmembrane region" description="Helical" evidence="6">
    <location>
        <begin position="219"/>
        <end position="242"/>
    </location>
</feature>
<dbReference type="Pfam" id="PF07690">
    <property type="entry name" value="MFS_1"/>
    <property type="match status" value="1"/>
</dbReference>
<dbReference type="CDD" id="cd06173">
    <property type="entry name" value="MFS_MefA_like"/>
    <property type="match status" value="1"/>
</dbReference>
<dbReference type="InterPro" id="IPR036259">
    <property type="entry name" value="MFS_trans_sf"/>
</dbReference>
<keyword evidence="5 6" id="KW-0472">Membrane</keyword>
<evidence type="ECO:0000256" key="4">
    <source>
        <dbReference type="ARBA" id="ARBA00022989"/>
    </source>
</evidence>
<dbReference type="RefSeq" id="WP_194504957.1">
    <property type="nucleotide sequence ID" value="NZ_JADIVZ010000014.1"/>
</dbReference>
<dbReference type="InterPro" id="IPR020846">
    <property type="entry name" value="MFS_dom"/>
</dbReference>
<dbReference type="EMBL" id="JADIVZ010000014">
    <property type="protein sequence ID" value="MBF4163693.1"/>
    <property type="molecule type" value="Genomic_DNA"/>
</dbReference>
<sequence>MRTYREVFSYPEFRVLFIVRCVTMGVVSLQSLALASITYAATASPLLTALVLFGGPLITMLGSATVLGASDSLGVRRASLVMPAAYGVACLLQAIPHLPWWSRLVILALPYLAGSATSGSTMRLMHQILPDDGFVLGRATLNLAVGVMQVVGYAAGGVLIAHLPVSAVFLLAAGGALAVVLLLRFGISERPGTQPSGRLVQRTRAVNRHLLGSPVTRPVYLALWIPNGLIVGCEALFLPFSTESGVDAAGLLFAVTAAGMLTGDVVMGRLVPPTHRDRVVTPLRLLLALPYLGFALDPGLPVALVLGFVASVGYCASLPLQERLVHTTDPANRGQVFGLAGSGLMIGQATGAALGGAIAEVLDAHLTMALLAAASLFVSALLTPALRRSAPASARHNDEQRARGSMHA</sequence>
<dbReference type="GO" id="GO:0022857">
    <property type="term" value="F:transmembrane transporter activity"/>
    <property type="evidence" value="ECO:0007669"/>
    <property type="project" value="InterPro"/>
</dbReference>
<dbReference type="PANTHER" id="PTHR23513:SF11">
    <property type="entry name" value="STAPHYLOFERRIN A TRANSPORTER"/>
    <property type="match status" value="1"/>
</dbReference>
<comment type="caution">
    <text evidence="8">The sequence shown here is derived from an EMBL/GenBank/DDBJ whole genome shotgun (WGS) entry which is preliminary data.</text>
</comment>
<keyword evidence="4 6" id="KW-1133">Transmembrane helix</keyword>
<feature type="transmembrane region" description="Helical" evidence="6">
    <location>
        <begin position="302"/>
        <end position="320"/>
    </location>
</feature>
<evidence type="ECO:0000256" key="6">
    <source>
        <dbReference type="SAM" id="Phobius"/>
    </source>
</evidence>
<reference evidence="8" key="1">
    <citation type="submission" date="2020-11" db="EMBL/GenBank/DDBJ databases">
        <title>Nocardioides sp. CBS4Y-1, whole genome shotgun sequence.</title>
        <authorList>
            <person name="Tuo L."/>
        </authorList>
    </citation>
    <scope>NUCLEOTIDE SEQUENCE</scope>
    <source>
        <strain evidence="8">CBS4Y-1</strain>
    </source>
</reference>
<feature type="transmembrane region" description="Helical" evidence="6">
    <location>
        <begin position="167"/>
        <end position="187"/>
    </location>
</feature>
<evidence type="ECO:0000313" key="9">
    <source>
        <dbReference type="Proteomes" id="UP000656804"/>
    </source>
</evidence>
<feature type="transmembrane region" description="Helical" evidence="6">
    <location>
        <begin position="141"/>
        <end position="161"/>
    </location>
</feature>
<evidence type="ECO:0000256" key="2">
    <source>
        <dbReference type="ARBA" id="ARBA00022475"/>
    </source>
</evidence>
<dbReference type="InterPro" id="IPR011701">
    <property type="entry name" value="MFS"/>
</dbReference>
<dbReference type="PANTHER" id="PTHR23513">
    <property type="entry name" value="INTEGRAL MEMBRANE EFFLUX PROTEIN-RELATED"/>
    <property type="match status" value="1"/>
</dbReference>
<protein>
    <submittedName>
        <fullName evidence="8">MFS transporter</fullName>
    </submittedName>
</protein>
<evidence type="ECO:0000313" key="8">
    <source>
        <dbReference type="EMBL" id="MBF4163693.1"/>
    </source>
</evidence>
<feature type="transmembrane region" description="Helical" evidence="6">
    <location>
        <begin position="336"/>
        <end position="358"/>
    </location>
</feature>
<keyword evidence="2" id="KW-1003">Cell membrane</keyword>
<dbReference type="Proteomes" id="UP000656804">
    <property type="component" value="Unassembled WGS sequence"/>
</dbReference>